<sequence>MLGLQFAQSPYVRQCSIEAWLPEYLQVGNVGKFKEAECDCERFHAHSRYASPPPSDGETQFWIHTQNTGCEKQIHSRISTDSQYLGAASMGVVLVEIIASFLAGYRAYNFAHPDDDQ</sequence>
<protein>
    <submittedName>
        <fullName evidence="1">Uncharacterized protein</fullName>
    </submittedName>
</protein>
<proteinExistence type="predicted"/>
<dbReference type="EMBL" id="JAVFWL010000002">
    <property type="protein sequence ID" value="KAK6735836.1"/>
    <property type="molecule type" value="Genomic_DNA"/>
</dbReference>
<keyword evidence="2" id="KW-1185">Reference proteome</keyword>
<organism evidence="1 2">
    <name type="scientific">Necator americanus</name>
    <name type="common">Human hookworm</name>
    <dbReference type="NCBI Taxonomy" id="51031"/>
    <lineage>
        <taxon>Eukaryota</taxon>
        <taxon>Metazoa</taxon>
        <taxon>Ecdysozoa</taxon>
        <taxon>Nematoda</taxon>
        <taxon>Chromadorea</taxon>
        <taxon>Rhabditida</taxon>
        <taxon>Rhabditina</taxon>
        <taxon>Rhabditomorpha</taxon>
        <taxon>Strongyloidea</taxon>
        <taxon>Ancylostomatidae</taxon>
        <taxon>Bunostominae</taxon>
        <taxon>Necator</taxon>
    </lineage>
</organism>
<accession>A0ABR1CF47</accession>
<evidence type="ECO:0000313" key="1">
    <source>
        <dbReference type="EMBL" id="KAK6735836.1"/>
    </source>
</evidence>
<reference evidence="1 2" key="1">
    <citation type="submission" date="2023-08" db="EMBL/GenBank/DDBJ databases">
        <title>A Necator americanus chromosomal reference genome.</title>
        <authorList>
            <person name="Ilik V."/>
            <person name="Petrzelkova K.J."/>
            <person name="Pardy F."/>
            <person name="Fuh T."/>
            <person name="Niatou-Singa F.S."/>
            <person name="Gouil Q."/>
            <person name="Baker L."/>
            <person name="Ritchie M.E."/>
            <person name="Jex A.R."/>
            <person name="Gazzola D."/>
            <person name="Li H."/>
            <person name="Toshio Fujiwara R."/>
            <person name="Zhan B."/>
            <person name="Aroian R.V."/>
            <person name="Pafco B."/>
            <person name="Schwarz E.M."/>
        </authorList>
    </citation>
    <scope>NUCLEOTIDE SEQUENCE [LARGE SCALE GENOMIC DNA]</scope>
    <source>
        <strain evidence="1 2">Aroian</strain>
        <tissue evidence="1">Whole animal</tissue>
    </source>
</reference>
<evidence type="ECO:0000313" key="2">
    <source>
        <dbReference type="Proteomes" id="UP001303046"/>
    </source>
</evidence>
<comment type="caution">
    <text evidence="1">The sequence shown here is derived from an EMBL/GenBank/DDBJ whole genome shotgun (WGS) entry which is preliminary data.</text>
</comment>
<gene>
    <name evidence="1" type="primary">Necator_chrII.g6636</name>
    <name evidence="1" type="ORF">RB195_018843</name>
</gene>
<name>A0ABR1CF47_NECAM</name>
<dbReference type="Proteomes" id="UP001303046">
    <property type="component" value="Unassembled WGS sequence"/>
</dbReference>